<evidence type="ECO:0000259" key="3">
    <source>
        <dbReference type="Pfam" id="PF01396"/>
    </source>
</evidence>
<feature type="transmembrane region" description="Helical" evidence="2">
    <location>
        <begin position="21"/>
        <end position="43"/>
    </location>
</feature>
<dbReference type="Gene3D" id="3.40.1350.10">
    <property type="match status" value="1"/>
</dbReference>
<dbReference type="SUPFAM" id="SSF57783">
    <property type="entry name" value="Zinc beta-ribbon"/>
    <property type="match status" value="1"/>
</dbReference>
<dbReference type="InterPro" id="IPR007560">
    <property type="entry name" value="Restrct_endonuc_IV_Mrr"/>
</dbReference>
<dbReference type="GO" id="GO:0003916">
    <property type="term" value="F:DNA topoisomerase activity"/>
    <property type="evidence" value="ECO:0007669"/>
    <property type="project" value="InterPro"/>
</dbReference>
<dbReference type="OrthoDB" id="5782056at2"/>
<dbReference type="InterPro" id="IPR013498">
    <property type="entry name" value="Topo_IA_Znf"/>
</dbReference>
<accession>A0A1S8DEY2</accession>
<dbReference type="Proteomes" id="UP000242847">
    <property type="component" value="Unassembled WGS sequence"/>
</dbReference>
<dbReference type="EMBL" id="MUBC01000018">
    <property type="protein sequence ID" value="ONM43995.1"/>
    <property type="molecule type" value="Genomic_DNA"/>
</dbReference>
<dbReference type="InterPro" id="IPR011335">
    <property type="entry name" value="Restrct_endonuc-II-like"/>
</dbReference>
<dbReference type="InterPro" id="IPR052906">
    <property type="entry name" value="Type_IV_Methyl-Rstrct_Enzyme"/>
</dbReference>
<feature type="domain" description="Restriction endonuclease type IV Mrr" evidence="4">
    <location>
        <begin position="110"/>
        <end position="220"/>
    </location>
</feature>
<dbReference type="GO" id="GO:0015666">
    <property type="term" value="F:restriction endodeoxyribonuclease activity"/>
    <property type="evidence" value="ECO:0007669"/>
    <property type="project" value="TreeGrafter"/>
</dbReference>
<feature type="domain" description="DNA topoisomerase type IA zn finger" evidence="3">
    <location>
        <begin position="252"/>
        <end position="291"/>
    </location>
</feature>
<evidence type="ECO:0000313" key="5">
    <source>
        <dbReference type="EMBL" id="ONM43995.1"/>
    </source>
</evidence>
<dbReference type="Pfam" id="PF04471">
    <property type="entry name" value="Mrr_cat"/>
    <property type="match status" value="1"/>
</dbReference>
<dbReference type="GO" id="GO:0006265">
    <property type="term" value="P:DNA topological change"/>
    <property type="evidence" value="ECO:0007669"/>
    <property type="project" value="InterPro"/>
</dbReference>
<dbReference type="PANTHER" id="PTHR30015:SF7">
    <property type="entry name" value="TYPE IV METHYL-DIRECTED RESTRICTION ENZYME ECOKMRR"/>
    <property type="match status" value="1"/>
</dbReference>
<keyword evidence="6" id="KW-1185">Reference proteome</keyword>
<dbReference type="Gene3D" id="3.30.65.10">
    <property type="entry name" value="Bacterial Topoisomerase I, domain 1"/>
    <property type="match status" value="1"/>
</dbReference>
<dbReference type="SUPFAM" id="SSF52980">
    <property type="entry name" value="Restriction endonuclease-like"/>
    <property type="match status" value="1"/>
</dbReference>
<dbReference type="GO" id="GO:0003677">
    <property type="term" value="F:DNA binding"/>
    <property type="evidence" value="ECO:0007669"/>
    <property type="project" value="InterPro"/>
</dbReference>
<organism evidence="5 6">
    <name type="scientific">Halopseudomonas pachastrellae</name>
    <dbReference type="NCBI Taxonomy" id="254161"/>
    <lineage>
        <taxon>Bacteria</taxon>
        <taxon>Pseudomonadati</taxon>
        <taxon>Pseudomonadota</taxon>
        <taxon>Gammaproteobacteria</taxon>
        <taxon>Pseudomonadales</taxon>
        <taxon>Pseudomonadaceae</taxon>
        <taxon>Halopseudomonas</taxon>
    </lineage>
</organism>
<dbReference type="RefSeq" id="WP_083727109.1">
    <property type="nucleotide sequence ID" value="NZ_FOUD01000020.1"/>
</dbReference>
<evidence type="ECO:0000256" key="1">
    <source>
        <dbReference type="SAM" id="MobiDB-lite"/>
    </source>
</evidence>
<feature type="region of interest" description="Disordered" evidence="1">
    <location>
        <begin position="224"/>
        <end position="248"/>
    </location>
</feature>
<keyword evidence="2" id="KW-0472">Membrane</keyword>
<reference evidence="5 6" key="1">
    <citation type="submission" date="2017-01" db="EMBL/GenBank/DDBJ databases">
        <title>Draft genome sequence of Pseudomonas pachastrellae type strain CCUG 46540T from a deep sea.</title>
        <authorList>
            <person name="Gomila M."/>
            <person name="Mulet M."/>
            <person name="Lalucat J."/>
            <person name="Garcia-Valdes E."/>
        </authorList>
    </citation>
    <scope>NUCLEOTIDE SEQUENCE [LARGE SCALE GENOMIC DNA]</scope>
    <source>
        <strain evidence="5 6">CCUG 46540</strain>
    </source>
</reference>
<evidence type="ECO:0000256" key="2">
    <source>
        <dbReference type="SAM" id="Phobius"/>
    </source>
</evidence>
<keyword evidence="5" id="KW-0378">Hydrolase</keyword>
<dbReference type="GO" id="GO:0005694">
    <property type="term" value="C:chromosome"/>
    <property type="evidence" value="ECO:0007669"/>
    <property type="project" value="InterPro"/>
</dbReference>
<evidence type="ECO:0000313" key="6">
    <source>
        <dbReference type="Proteomes" id="UP000242847"/>
    </source>
</evidence>
<name>A0A1S8DEY2_9GAMM</name>
<protein>
    <submittedName>
        <fullName evidence="5">Restriction endonuclease</fullName>
    </submittedName>
</protein>
<dbReference type="Pfam" id="PF01396">
    <property type="entry name" value="Zn_ribbon_Top1"/>
    <property type="match status" value="1"/>
</dbReference>
<dbReference type="GO" id="GO:0009307">
    <property type="term" value="P:DNA restriction-modification system"/>
    <property type="evidence" value="ECO:0007669"/>
    <property type="project" value="InterPro"/>
</dbReference>
<keyword evidence="2" id="KW-1133">Transmembrane helix</keyword>
<feature type="transmembrane region" description="Helical" evidence="2">
    <location>
        <begin position="63"/>
        <end position="88"/>
    </location>
</feature>
<dbReference type="InterPro" id="IPR011856">
    <property type="entry name" value="tRNA_endonuc-like_dom_sf"/>
</dbReference>
<comment type="caution">
    <text evidence="5">The sequence shown here is derived from an EMBL/GenBank/DDBJ whole genome shotgun (WGS) entry which is preliminary data.</text>
</comment>
<evidence type="ECO:0000259" key="4">
    <source>
        <dbReference type="Pfam" id="PF04471"/>
    </source>
</evidence>
<dbReference type="PANTHER" id="PTHR30015">
    <property type="entry name" value="MRR RESTRICTION SYSTEM PROTEIN"/>
    <property type="match status" value="1"/>
</dbReference>
<keyword evidence="5" id="KW-0540">Nuclease</keyword>
<gene>
    <name evidence="5" type="ORF">BXT89_09625</name>
</gene>
<sequence>MARRRTSAFEDLIVVLSRLPWWASLAIGLVSWLILHPIAIAPVTPPAALKPGEMGGILTAQLWRTFALFGQYLIPIACGLGAIGSVIARYKRTQLLGSVTAATQPGKAIDGLSWQQFEHLIGEAFRRKGYSITETGGQGADGGVDLILRKNNEKYLVQCKHWRSLKVGVPVVREFFGAMAAEGAAGGYVVTSGQFTQEAKSFAQGRNIQLIDGAGLKRLMLRAQPSAPTTPATSTASSTATATTLQPAKDPTCPLCHSSMIKRIARKGSNAGNSFWGCSTYPKCRGIVNVQPL</sequence>
<keyword evidence="5" id="KW-0255">Endonuclease</keyword>
<proteinExistence type="predicted"/>
<dbReference type="AlphaFoldDB" id="A0A1S8DEY2"/>
<dbReference type="STRING" id="254161.SAMN05216256_12083"/>
<keyword evidence="2" id="KW-0812">Transmembrane</keyword>